<gene>
    <name evidence="2" type="ORF">GCM10010170_089160</name>
</gene>
<protein>
    <submittedName>
        <fullName evidence="2">NAD(P)H-binding protein</fullName>
    </submittedName>
</protein>
<feature type="domain" description="NAD(P)-binding" evidence="1">
    <location>
        <begin position="7"/>
        <end position="114"/>
    </location>
</feature>
<reference evidence="2 3" key="1">
    <citation type="journal article" date="2019" name="Int. J. Syst. Evol. Microbiol.">
        <title>The Global Catalogue of Microorganisms (GCM) 10K type strain sequencing project: providing services to taxonomists for standard genome sequencing and annotation.</title>
        <authorList>
            <consortium name="The Broad Institute Genomics Platform"/>
            <consortium name="The Broad Institute Genome Sequencing Center for Infectious Disease"/>
            <person name="Wu L."/>
            <person name="Ma J."/>
        </authorList>
    </citation>
    <scope>NUCLEOTIDE SEQUENCE [LARGE SCALE GENOMIC DNA]</scope>
    <source>
        <strain evidence="2 3">JCM 3272</strain>
    </source>
</reference>
<dbReference type="Pfam" id="PF13460">
    <property type="entry name" value="NAD_binding_10"/>
    <property type="match status" value="1"/>
</dbReference>
<dbReference type="InterPro" id="IPR036291">
    <property type="entry name" value="NAD(P)-bd_dom_sf"/>
</dbReference>
<comment type="caution">
    <text evidence="2">The sequence shown here is derived from an EMBL/GenBank/DDBJ whole genome shotgun (WGS) entry which is preliminary data.</text>
</comment>
<dbReference type="Gene3D" id="3.40.50.720">
    <property type="entry name" value="NAD(P)-binding Rossmann-like Domain"/>
    <property type="match status" value="1"/>
</dbReference>
<evidence type="ECO:0000259" key="1">
    <source>
        <dbReference type="Pfam" id="PF13460"/>
    </source>
</evidence>
<proteinExistence type="predicted"/>
<organism evidence="2 3">
    <name type="scientific">Dactylosporangium salmoneum</name>
    <dbReference type="NCBI Taxonomy" id="53361"/>
    <lineage>
        <taxon>Bacteria</taxon>
        <taxon>Bacillati</taxon>
        <taxon>Actinomycetota</taxon>
        <taxon>Actinomycetes</taxon>
        <taxon>Micromonosporales</taxon>
        <taxon>Micromonosporaceae</taxon>
        <taxon>Dactylosporangium</taxon>
    </lineage>
</organism>
<dbReference type="SUPFAM" id="SSF51735">
    <property type="entry name" value="NAD(P)-binding Rossmann-fold domains"/>
    <property type="match status" value="1"/>
</dbReference>
<evidence type="ECO:0000313" key="2">
    <source>
        <dbReference type="EMBL" id="GAA2381411.1"/>
    </source>
</evidence>
<sequence>MTILVTGATGNLGRALMPALHARGLDARGLSRTAPGHAHGNLLTGEGLPAALSGVDLVIHAATDGRRDVAAAEQLLRAMAPDQRLLYVSIVGVDRVPLPYYRQKLAIEHLVRARGGSILRATQFHELVFGVARALTAAPIGLYPSCDVQPVAVGEVAERLADLAGSPGPVYEDMGGPEVRSARDLFAAFLRATGRRRPLVPVRLPGRIFGGFRSGGHLTPEHATGTLTWESYLEARLSG</sequence>
<evidence type="ECO:0000313" key="3">
    <source>
        <dbReference type="Proteomes" id="UP001501444"/>
    </source>
</evidence>
<name>A0ABN3HIV7_9ACTN</name>
<keyword evidence="3" id="KW-1185">Reference proteome</keyword>
<dbReference type="EMBL" id="BAAARV010000088">
    <property type="protein sequence ID" value="GAA2381411.1"/>
    <property type="molecule type" value="Genomic_DNA"/>
</dbReference>
<dbReference type="InterPro" id="IPR016040">
    <property type="entry name" value="NAD(P)-bd_dom"/>
</dbReference>
<dbReference type="RefSeq" id="WP_344618723.1">
    <property type="nucleotide sequence ID" value="NZ_BAAARV010000088.1"/>
</dbReference>
<accession>A0ABN3HIV7</accession>
<dbReference type="Proteomes" id="UP001501444">
    <property type="component" value="Unassembled WGS sequence"/>
</dbReference>